<keyword evidence="7 11" id="KW-0863">Zinc-finger</keyword>
<evidence type="ECO:0000313" key="16">
    <source>
        <dbReference type="Proteomes" id="UP000245119"/>
    </source>
</evidence>
<dbReference type="InterPro" id="IPR001841">
    <property type="entry name" value="Znf_RING"/>
</dbReference>
<keyword evidence="10" id="KW-0539">Nucleus</keyword>
<protein>
    <recommendedName>
        <fullName evidence="3">RING-type E3 ubiquitin transferase</fullName>
        <ecNumber evidence="3">2.3.2.27</ecNumber>
    </recommendedName>
</protein>
<dbReference type="GO" id="GO:0031491">
    <property type="term" value="F:nucleosome binding"/>
    <property type="evidence" value="ECO:0007669"/>
    <property type="project" value="TreeGrafter"/>
</dbReference>
<dbReference type="Proteomes" id="UP000245119">
    <property type="component" value="Linkage Group LG14"/>
</dbReference>
<evidence type="ECO:0000256" key="10">
    <source>
        <dbReference type="ARBA" id="ARBA00023242"/>
    </source>
</evidence>
<dbReference type="PANTHER" id="PTHR23328">
    <property type="entry name" value="RING-TYPE DOMAIN-CONTAINING PROTEIN"/>
    <property type="match status" value="1"/>
</dbReference>
<evidence type="ECO:0000256" key="13">
    <source>
        <dbReference type="SAM" id="MobiDB-lite"/>
    </source>
</evidence>
<gene>
    <name evidence="15" type="ORF">C0Q70_21082</name>
</gene>
<dbReference type="EC" id="2.3.2.27" evidence="3"/>
<evidence type="ECO:0000256" key="8">
    <source>
        <dbReference type="ARBA" id="ARBA00022786"/>
    </source>
</evidence>
<evidence type="ECO:0000256" key="3">
    <source>
        <dbReference type="ARBA" id="ARBA00012483"/>
    </source>
</evidence>
<dbReference type="CDD" id="cd16550">
    <property type="entry name" value="RING-HC_RNF168"/>
    <property type="match status" value="1"/>
</dbReference>
<feature type="coiled-coil region" evidence="12">
    <location>
        <begin position="132"/>
        <end position="195"/>
    </location>
</feature>
<keyword evidence="6" id="KW-0227">DNA damage</keyword>
<accession>A0A2T7NBI6</accession>
<dbReference type="SUPFAM" id="SSF57850">
    <property type="entry name" value="RING/U-box"/>
    <property type="match status" value="1"/>
</dbReference>
<sequence>MASKQSSSLQGDKETLDECKCPICMYILIEPVTLPCAHELCMPCYKKNVEEGSFTCPLCRTRISNWARKATKNNTLLDQKRWEQVKKLFPEKVQRRLDGLDDVTDEDDMNDNEEIDLQYRRIVQLSKPGEIREEYEAEVKRLDHGAEEERRREEEASVALIQELVTEDNQHIQKNQHLQQKIARQDEKLAQAESTSLVLTLMWCFLPHQNPQRDSKGANTKLKTVFKDPIKIEPQTSCKRKVPKIEDSNSSDLSRESPSKSRKDRGNSSNEDDEVGLSQEERDYRFALQLQKQFRLADKLHLKVLRFKGSKDAYSLRKRSQRK</sequence>
<dbReference type="EMBL" id="PZQS01000014">
    <property type="protein sequence ID" value="PVD18533.1"/>
    <property type="molecule type" value="Genomic_DNA"/>
</dbReference>
<dbReference type="CDD" id="cd22249">
    <property type="entry name" value="UDM1_RNF168_RNF169-like"/>
    <property type="match status" value="1"/>
</dbReference>
<proteinExistence type="predicted"/>
<dbReference type="PANTHER" id="PTHR23328:SF0">
    <property type="entry name" value="RING-TYPE DOMAIN-CONTAINING PROTEIN"/>
    <property type="match status" value="1"/>
</dbReference>
<keyword evidence="4" id="KW-0808">Transferase</keyword>
<evidence type="ECO:0000256" key="4">
    <source>
        <dbReference type="ARBA" id="ARBA00022679"/>
    </source>
</evidence>
<evidence type="ECO:0000256" key="11">
    <source>
        <dbReference type="PROSITE-ProRule" id="PRU00175"/>
    </source>
</evidence>
<dbReference type="InterPro" id="IPR018957">
    <property type="entry name" value="Znf_C3HC4_RING-type"/>
</dbReference>
<name>A0A2T7NBI6_POMCA</name>
<dbReference type="InterPro" id="IPR051657">
    <property type="entry name" value="RNF168/RNF169_E3_ubiq-ligase"/>
</dbReference>
<evidence type="ECO:0000313" key="15">
    <source>
        <dbReference type="EMBL" id="PVD18533.1"/>
    </source>
</evidence>
<dbReference type="PROSITE" id="PS00518">
    <property type="entry name" value="ZF_RING_1"/>
    <property type="match status" value="1"/>
</dbReference>
<keyword evidence="8" id="KW-0833">Ubl conjugation pathway</keyword>
<keyword evidence="12" id="KW-0175">Coiled coil</keyword>
<evidence type="ECO:0000256" key="7">
    <source>
        <dbReference type="ARBA" id="ARBA00022771"/>
    </source>
</evidence>
<dbReference type="PROSITE" id="PS50089">
    <property type="entry name" value="ZF_RING_2"/>
    <property type="match status" value="1"/>
</dbReference>
<dbReference type="AlphaFoldDB" id="A0A2T7NBI6"/>
<evidence type="ECO:0000256" key="6">
    <source>
        <dbReference type="ARBA" id="ARBA00022763"/>
    </source>
</evidence>
<evidence type="ECO:0000256" key="1">
    <source>
        <dbReference type="ARBA" id="ARBA00000900"/>
    </source>
</evidence>
<feature type="compositionally biased region" description="Basic and acidic residues" evidence="13">
    <location>
        <begin position="243"/>
        <end position="266"/>
    </location>
</feature>
<dbReference type="GO" id="GO:0061630">
    <property type="term" value="F:ubiquitin protein ligase activity"/>
    <property type="evidence" value="ECO:0007669"/>
    <property type="project" value="UniProtKB-EC"/>
</dbReference>
<dbReference type="GO" id="GO:0006302">
    <property type="term" value="P:double-strand break repair"/>
    <property type="evidence" value="ECO:0007669"/>
    <property type="project" value="TreeGrafter"/>
</dbReference>
<keyword evidence="5" id="KW-0479">Metal-binding</keyword>
<feature type="domain" description="RING-type" evidence="14">
    <location>
        <begin position="21"/>
        <end position="60"/>
    </location>
</feature>
<evidence type="ECO:0000259" key="14">
    <source>
        <dbReference type="PROSITE" id="PS50089"/>
    </source>
</evidence>
<feature type="region of interest" description="Disordered" evidence="13">
    <location>
        <begin position="236"/>
        <end position="278"/>
    </location>
</feature>
<dbReference type="CDD" id="cd21932">
    <property type="entry name" value="MIU2_RNF168-like"/>
    <property type="match status" value="1"/>
</dbReference>
<keyword evidence="9" id="KW-0862">Zinc</keyword>
<dbReference type="GO" id="GO:0035861">
    <property type="term" value="C:site of double-strand break"/>
    <property type="evidence" value="ECO:0007669"/>
    <property type="project" value="TreeGrafter"/>
</dbReference>
<dbReference type="GO" id="GO:0005634">
    <property type="term" value="C:nucleus"/>
    <property type="evidence" value="ECO:0007669"/>
    <property type="project" value="UniProtKB-SubCell"/>
</dbReference>
<dbReference type="STRING" id="400727.A0A2T7NBI6"/>
<comment type="caution">
    <text evidence="15">The sequence shown here is derived from an EMBL/GenBank/DDBJ whole genome shotgun (WGS) entry which is preliminary data.</text>
</comment>
<evidence type="ECO:0000256" key="5">
    <source>
        <dbReference type="ARBA" id="ARBA00022723"/>
    </source>
</evidence>
<comment type="catalytic activity">
    <reaction evidence="1">
        <text>S-ubiquitinyl-[E2 ubiquitin-conjugating enzyme]-L-cysteine + [acceptor protein]-L-lysine = [E2 ubiquitin-conjugating enzyme]-L-cysteine + N(6)-ubiquitinyl-[acceptor protein]-L-lysine.</text>
        <dbReference type="EC" id="2.3.2.27"/>
    </reaction>
</comment>
<dbReference type="SMART" id="SM00184">
    <property type="entry name" value="RING"/>
    <property type="match status" value="1"/>
</dbReference>
<dbReference type="InterPro" id="IPR017907">
    <property type="entry name" value="Znf_RING_CS"/>
</dbReference>
<dbReference type="GO" id="GO:0008270">
    <property type="term" value="F:zinc ion binding"/>
    <property type="evidence" value="ECO:0007669"/>
    <property type="project" value="UniProtKB-KW"/>
</dbReference>
<comment type="subcellular location">
    <subcellularLocation>
        <location evidence="2">Nucleus</location>
    </subcellularLocation>
</comment>
<reference evidence="15 16" key="1">
    <citation type="submission" date="2018-04" db="EMBL/GenBank/DDBJ databases">
        <title>The genome of golden apple snail Pomacea canaliculata provides insight into stress tolerance and invasive adaptation.</title>
        <authorList>
            <person name="Liu C."/>
            <person name="Liu B."/>
            <person name="Ren Y."/>
            <person name="Zhang Y."/>
            <person name="Wang H."/>
            <person name="Li S."/>
            <person name="Jiang F."/>
            <person name="Yin L."/>
            <person name="Zhang G."/>
            <person name="Qian W."/>
            <person name="Fan W."/>
        </authorList>
    </citation>
    <scope>NUCLEOTIDE SEQUENCE [LARGE SCALE GENOMIC DNA]</scope>
    <source>
        <strain evidence="15">SZHN2017</strain>
        <tissue evidence="15">Muscle</tissue>
    </source>
</reference>
<evidence type="ECO:0000256" key="2">
    <source>
        <dbReference type="ARBA" id="ARBA00004123"/>
    </source>
</evidence>
<dbReference type="InterPro" id="IPR013083">
    <property type="entry name" value="Znf_RING/FYVE/PHD"/>
</dbReference>
<keyword evidence="16" id="KW-1185">Reference proteome</keyword>
<dbReference type="Gene3D" id="3.30.40.10">
    <property type="entry name" value="Zinc/RING finger domain, C3HC4 (zinc finger)"/>
    <property type="match status" value="1"/>
</dbReference>
<dbReference type="OrthoDB" id="426657at2759"/>
<dbReference type="Pfam" id="PF00097">
    <property type="entry name" value="zf-C3HC4"/>
    <property type="match status" value="1"/>
</dbReference>
<organism evidence="15 16">
    <name type="scientific">Pomacea canaliculata</name>
    <name type="common">Golden apple snail</name>
    <dbReference type="NCBI Taxonomy" id="400727"/>
    <lineage>
        <taxon>Eukaryota</taxon>
        <taxon>Metazoa</taxon>
        <taxon>Spiralia</taxon>
        <taxon>Lophotrochozoa</taxon>
        <taxon>Mollusca</taxon>
        <taxon>Gastropoda</taxon>
        <taxon>Caenogastropoda</taxon>
        <taxon>Architaenioglossa</taxon>
        <taxon>Ampullarioidea</taxon>
        <taxon>Ampullariidae</taxon>
        <taxon>Pomacea</taxon>
    </lineage>
</organism>
<evidence type="ECO:0000256" key="9">
    <source>
        <dbReference type="ARBA" id="ARBA00022833"/>
    </source>
</evidence>
<evidence type="ECO:0000256" key="12">
    <source>
        <dbReference type="SAM" id="Coils"/>
    </source>
</evidence>